<sequence>MIVLGVIIAIATIKGIPEQIEKLKGEDTSYAIGSMMATVVFLGAGIALAIGGYKMTKAD</sequence>
<comment type="caution">
    <text evidence="2">The sequence shown here is derived from an EMBL/GenBank/DDBJ whole genome shotgun (WGS) entry which is preliminary data.</text>
</comment>
<dbReference type="Proteomes" id="UP000316778">
    <property type="component" value="Unassembled WGS sequence"/>
</dbReference>
<gene>
    <name evidence="2" type="ORF">LX66_5385</name>
</gene>
<dbReference type="EMBL" id="VLLG01000007">
    <property type="protein sequence ID" value="TWI82068.1"/>
    <property type="molecule type" value="Genomic_DNA"/>
</dbReference>
<dbReference type="AlphaFoldDB" id="A0A562SLL1"/>
<evidence type="ECO:0000313" key="3">
    <source>
        <dbReference type="Proteomes" id="UP000316778"/>
    </source>
</evidence>
<keyword evidence="1" id="KW-0472">Membrane</keyword>
<proteinExistence type="predicted"/>
<protein>
    <submittedName>
        <fullName evidence="2">Uncharacterized protein</fullName>
    </submittedName>
</protein>
<reference evidence="2 3" key="1">
    <citation type="journal article" date="2013" name="Stand. Genomic Sci.">
        <title>Genomic Encyclopedia of Type Strains, Phase I: The one thousand microbial genomes (KMG-I) project.</title>
        <authorList>
            <person name="Kyrpides N.C."/>
            <person name="Woyke T."/>
            <person name="Eisen J.A."/>
            <person name="Garrity G."/>
            <person name="Lilburn T.G."/>
            <person name="Beck B.J."/>
            <person name="Whitman W.B."/>
            <person name="Hugenholtz P."/>
            <person name="Klenk H.P."/>
        </authorList>
    </citation>
    <scope>NUCLEOTIDE SEQUENCE [LARGE SCALE GENOMIC DNA]</scope>
    <source>
        <strain evidence="2 3">DSM 13484</strain>
    </source>
</reference>
<keyword evidence="1" id="KW-0812">Transmembrane</keyword>
<keyword evidence="1" id="KW-1133">Transmembrane helix</keyword>
<accession>A0A562SLL1</accession>
<name>A0A562SLL1_CHIJA</name>
<feature type="transmembrane region" description="Helical" evidence="1">
    <location>
        <begin position="31"/>
        <end position="53"/>
    </location>
</feature>
<keyword evidence="3" id="KW-1185">Reference proteome</keyword>
<evidence type="ECO:0000256" key="1">
    <source>
        <dbReference type="SAM" id="Phobius"/>
    </source>
</evidence>
<organism evidence="2 3">
    <name type="scientific">Chitinophaga japonensis</name>
    <name type="common">Flexibacter japonensis</name>
    <dbReference type="NCBI Taxonomy" id="104662"/>
    <lineage>
        <taxon>Bacteria</taxon>
        <taxon>Pseudomonadati</taxon>
        <taxon>Bacteroidota</taxon>
        <taxon>Chitinophagia</taxon>
        <taxon>Chitinophagales</taxon>
        <taxon>Chitinophagaceae</taxon>
        <taxon>Chitinophaga</taxon>
    </lineage>
</organism>
<evidence type="ECO:0000313" key="2">
    <source>
        <dbReference type="EMBL" id="TWI82068.1"/>
    </source>
</evidence>